<dbReference type="EMBL" id="PFAP01000035">
    <property type="protein sequence ID" value="PIR93791.1"/>
    <property type="molecule type" value="Genomic_DNA"/>
</dbReference>
<dbReference type="Pfam" id="PF01330">
    <property type="entry name" value="RuvA_N"/>
    <property type="match status" value="1"/>
</dbReference>
<dbReference type="Proteomes" id="UP000229901">
    <property type="component" value="Unassembled WGS sequence"/>
</dbReference>
<dbReference type="GO" id="GO:0048476">
    <property type="term" value="C:Holliday junction resolvase complex"/>
    <property type="evidence" value="ECO:0007669"/>
    <property type="project" value="UniProtKB-UniRule"/>
</dbReference>
<dbReference type="HAMAP" id="MF_00031">
    <property type="entry name" value="DNA_HJ_migration_RuvA"/>
    <property type="match status" value="1"/>
</dbReference>
<dbReference type="GO" id="GO:0006310">
    <property type="term" value="P:DNA recombination"/>
    <property type="evidence" value="ECO:0007669"/>
    <property type="project" value="UniProtKB-UniRule"/>
</dbReference>
<keyword evidence="3 6" id="KW-0238">DNA-binding</keyword>
<feature type="domain" description="Helix-hairpin-helix DNA-binding motif class 1" evidence="7">
    <location>
        <begin position="107"/>
        <end position="126"/>
    </location>
</feature>
<comment type="similarity">
    <text evidence="6">Belongs to the RuvA family.</text>
</comment>
<evidence type="ECO:0000259" key="7">
    <source>
        <dbReference type="SMART" id="SM00278"/>
    </source>
</evidence>
<accession>A0A2H0V3Y8</accession>
<dbReference type="SUPFAM" id="SSF47781">
    <property type="entry name" value="RuvA domain 2-like"/>
    <property type="match status" value="1"/>
</dbReference>
<dbReference type="Gene3D" id="1.10.8.10">
    <property type="entry name" value="DNA helicase RuvA subunit, C-terminal domain"/>
    <property type="match status" value="1"/>
</dbReference>
<evidence type="ECO:0000313" key="9">
    <source>
        <dbReference type="Proteomes" id="UP000229901"/>
    </source>
</evidence>
<dbReference type="GO" id="GO:0000400">
    <property type="term" value="F:four-way junction DNA binding"/>
    <property type="evidence" value="ECO:0007669"/>
    <property type="project" value="UniProtKB-UniRule"/>
</dbReference>
<dbReference type="InterPro" id="IPR000085">
    <property type="entry name" value="RuvA"/>
</dbReference>
<dbReference type="Gene3D" id="2.40.50.140">
    <property type="entry name" value="Nucleic acid-binding proteins"/>
    <property type="match status" value="1"/>
</dbReference>
<dbReference type="Pfam" id="PF14520">
    <property type="entry name" value="HHH_5"/>
    <property type="match status" value="1"/>
</dbReference>
<keyword evidence="1 6" id="KW-0963">Cytoplasm</keyword>
<evidence type="ECO:0000256" key="6">
    <source>
        <dbReference type="HAMAP-Rule" id="MF_00031"/>
    </source>
</evidence>
<evidence type="ECO:0000313" key="8">
    <source>
        <dbReference type="EMBL" id="PIR93791.1"/>
    </source>
</evidence>
<keyword evidence="2 6" id="KW-0227">DNA damage</keyword>
<dbReference type="InterPro" id="IPR010994">
    <property type="entry name" value="RuvA_2-like"/>
</dbReference>
<reference evidence="9" key="1">
    <citation type="submission" date="2017-09" db="EMBL/GenBank/DDBJ databases">
        <title>Depth-based differentiation of microbial function through sediment-hosted aquifers and enrichment of novel symbionts in the deep terrestrial subsurface.</title>
        <authorList>
            <person name="Probst A.J."/>
            <person name="Ladd B."/>
            <person name="Jarett J.K."/>
            <person name="Geller-Mcgrath D.E."/>
            <person name="Sieber C.M.K."/>
            <person name="Emerson J.B."/>
            <person name="Anantharaman K."/>
            <person name="Thomas B.C."/>
            <person name="Malmstrom R."/>
            <person name="Stieglmeier M."/>
            <person name="Klingl A."/>
            <person name="Woyke T."/>
            <person name="Ryan C.M."/>
            <person name="Banfield J.F."/>
        </authorList>
    </citation>
    <scope>NUCLEOTIDE SEQUENCE [LARGE SCALE GENOMIC DNA]</scope>
</reference>
<comment type="subcellular location">
    <subcellularLocation>
        <location evidence="6">Cytoplasm</location>
    </subcellularLocation>
</comment>
<dbReference type="NCBIfam" id="TIGR00084">
    <property type="entry name" value="ruvA"/>
    <property type="match status" value="1"/>
</dbReference>
<organism evidence="8 9">
    <name type="scientific">Candidatus Falkowbacteria bacterium CG10_big_fil_rev_8_21_14_0_10_39_11</name>
    <dbReference type="NCBI Taxonomy" id="1974565"/>
    <lineage>
        <taxon>Bacteria</taxon>
        <taxon>Candidatus Falkowiibacteriota</taxon>
    </lineage>
</organism>
<dbReference type="GO" id="GO:0005524">
    <property type="term" value="F:ATP binding"/>
    <property type="evidence" value="ECO:0007669"/>
    <property type="project" value="InterPro"/>
</dbReference>
<feature type="region of interest" description="Domain III" evidence="6">
    <location>
        <begin position="148"/>
        <end position="193"/>
    </location>
</feature>
<sequence length="193" mass="21220">MIAYIKGTIIDKGETYFVVKTEQIGYKIFPTKKILLENNIHNEVELRIYHHITENAQSLYGFTTIDELNLFEKLISVSGIGPKTAIGAFGVAEASDIRSAIINGDSSILKQVSGIGTKTAERVVLELKNKLSGLVGFDTKTSTELMSVSDSLEALTSLGYSEQEARQALQKVPAHIMTAEEKVKIALQFLQKN</sequence>
<protein>
    <recommendedName>
        <fullName evidence="6">Holliday junction branch migration complex subunit RuvA</fullName>
    </recommendedName>
</protein>
<evidence type="ECO:0000256" key="5">
    <source>
        <dbReference type="ARBA" id="ARBA00023204"/>
    </source>
</evidence>
<feature type="region of interest" description="Domain II" evidence="6">
    <location>
        <begin position="64"/>
        <end position="141"/>
    </location>
</feature>
<dbReference type="Pfam" id="PF07499">
    <property type="entry name" value="RuvA_C"/>
    <property type="match status" value="1"/>
</dbReference>
<dbReference type="GO" id="GO:0009378">
    <property type="term" value="F:four-way junction helicase activity"/>
    <property type="evidence" value="ECO:0007669"/>
    <property type="project" value="InterPro"/>
</dbReference>
<comment type="function">
    <text evidence="6">The RuvA-RuvB-RuvC complex processes Holliday junction (HJ) DNA during genetic recombination and DNA repair, while the RuvA-RuvB complex plays an important role in the rescue of blocked DNA replication forks via replication fork reversal (RFR). RuvA specifically binds to HJ cruciform DNA, conferring on it an open structure. The RuvB hexamer acts as an ATP-dependent pump, pulling dsDNA into and through the RuvAB complex. HJ branch migration allows RuvC to scan DNA until it finds its consensus sequence, where it cleaves and resolves the cruciform DNA.</text>
</comment>
<name>A0A2H0V3Y8_9BACT</name>
<comment type="caution">
    <text evidence="8">The sequence shown here is derived from an EMBL/GenBank/DDBJ whole genome shotgun (WGS) entry which is preliminary data.</text>
</comment>
<dbReference type="GO" id="GO:0005737">
    <property type="term" value="C:cytoplasm"/>
    <property type="evidence" value="ECO:0007669"/>
    <property type="project" value="UniProtKB-SubCell"/>
</dbReference>
<dbReference type="SMART" id="SM00278">
    <property type="entry name" value="HhH1"/>
    <property type="match status" value="2"/>
</dbReference>
<feature type="domain" description="Helix-hairpin-helix DNA-binding motif class 1" evidence="7">
    <location>
        <begin position="72"/>
        <end position="91"/>
    </location>
</feature>
<comment type="subunit">
    <text evidence="6">Homotetramer. Forms an RuvA(8)-RuvB(12)-Holliday junction (HJ) complex. HJ DNA is sandwiched between 2 RuvA tetramers; dsDNA enters through RuvA and exits via RuvB. An RuvB hexamer assembles on each DNA strand where it exits the tetramer. Each RuvB hexamer is contacted by two RuvA subunits (via domain III) on 2 adjacent RuvB subunits; this complex drives branch migration. In the full resolvosome a probable DNA-RuvA(4)-RuvB(12)-RuvC(2) complex forms which resolves the HJ.</text>
</comment>
<evidence type="ECO:0000256" key="3">
    <source>
        <dbReference type="ARBA" id="ARBA00023125"/>
    </source>
</evidence>
<dbReference type="CDD" id="cd14332">
    <property type="entry name" value="UBA_RuvA_C"/>
    <property type="match status" value="1"/>
</dbReference>
<comment type="domain">
    <text evidence="6">Has three domains with a flexible linker between the domains II and III and assumes an 'L' shape. Domain III is highly mobile and contacts RuvB.</text>
</comment>
<gene>
    <name evidence="6 8" type="primary">ruvA</name>
    <name evidence="8" type="ORF">COT97_04510</name>
</gene>
<keyword evidence="5 6" id="KW-0234">DNA repair</keyword>
<dbReference type="InterPro" id="IPR013849">
    <property type="entry name" value="DNA_helicase_Holl-junc_RuvA_I"/>
</dbReference>
<dbReference type="GO" id="GO:0006281">
    <property type="term" value="P:DNA repair"/>
    <property type="evidence" value="ECO:0007669"/>
    <property type="project" value="UniProtKB-UniRule"/>
</dbReference>
<dbReference type="InterPro" id="IPR011114">
    <property type="entry name" value="RuvA_C"/>
</dbReference>
<dbReference type="InterPro" id="IPR003583">
    <property type="entry name" value="Hlx-hairpin-Hlx_DNA-bd_motif"/>
</dbReference>
<dbReference type="InterPro" id="IPR012340">
    <property type="entry name" value="NA-bd_OB-fold"/>
</dbReference>
<proteinExistence type="inferred from homology"/>
<evidence type="ECO:0000256" key="1">
    <source>
        <dbReference type="ARBA" id="ARBA00022490"/>
    </source>
</evidence>
<dbReference type="GO" id="GO:0009379">
    <property type="term" value="C:Holliday junction helicase complex"/>
    <property type="evidence" value="ECO:0007669"/>
    <property type="project" value="InterPro"/>
</dbReference>
<dbReference type="AlphaFoldDB" id="A0A2H0V3Y8"/>
<dbReference type="InterPro" id="IPR036267">
    <property type="entry name" value="RuvA_C_sf"/>
</dbReference>
<dbReference type="SUPFAM" id="SSF50249">
    <property type="entry name" value="Nucleic acid-binding proteins"/>
    <property type="match status" value="1"/>
</dbReference>
<evidence type="ECO:0000256" key="2">
    <source>
        <dbReference type="ARBA" id="ARBA00022763"/>
    </source>
</evidence>
<dbReference type="SUPFAM" id="SSF46929">
    <property type="entry name" value="DNA helicase RuvA subunit, C-terminal domain"/>
    <property type="match status" value="1"/>
</dbReference>
<evidence type="ECO:0000256" key="4">
    <source>
        <dbReference type="ARBA" id="ARBA00023172"/>
    </source>
</evidence>
<comment type="caution">
    <text evidence="6">Lacks conserved residue(s) required for the propagation of feature annotation.</text>
</comment>
<dbReference type="Gene3D" id="1.10.150.20">
    <property type="entry name" value="5' to 3' exonuclease, C-terminal subdomain"/>
    <property type="match status" value="1"/>
</dbReference>
<keyword evidence="4 6" id="KW-0233">DNA recombination</keyword>